<organism evidence="2 3">
    <name type="scientific">Tetrahymena thermophila (strain SB210)</name>
    <dbReference type="NCBI Taxonomy" id="312017"/>
    <lineage>
        <taxon>Eukaryota</taxon>
        <taxon>Sar</taxon>
        <taxon>Alveolata</taxon>
        <taxon>Ciliophora</taxon>
        <taxon>Intramacronucleata</taxon>
        <taxon>Oligohymenophorea</taxon>
        <taxon>Hymenostomatida</taxon>
        <taxon>Tetrahymenina</taxon>
        <taxon>Tetrahymenidae</taxon>
        <taxon>Tetrahymena</taxon>
    </lineage>
</organism>
<name>I7MG51_TETTS</name>
<dbReference type="Proteomes" id="UP000009168">
    <property type="component" value="Unassembled WGS sequence"/>
</dbReference>
<evidence type="ECO:0000256" key="1">
    <source>
        <dbReference type="SAM" id="MobiDB-lite"/>
    </source>
</evidence>
<dbReference type="HOGENOM" id="CLU_1237216_0_0_1"/>
<evidence type="ECO:0000313" key="3">
    <source>
        <dbReference type="Proteomes" id="UP000009168"/>
    </source>
</evidence>
<feature type="region of interest" description="Disordered" evidence="1">
    <location>
        <begin position="1"/>
        <end position="24"/>
    </location>
</feature>
<gene>
    <name evidence="2" type="ORF">TTHERM_00316520</name>
</gene>
<evidence type="ECO:0000313" key="2">
    <source>
        <dbReference type="EMBL" id="EAS01099.1"/>
    </source>
</evidence>
<accession>I7MG51</accession>
<proteinExistence type="predicted"/>
<dbReference type="KEGG" id="tet:TTHERM_00316520"/>
<feature type="compositionally biased region" description="Low complexity" evidence="1">
    <location>
        <begin position="11"/>
        <end position="24"/>
    </location>
</feature>
<feature type="compositionally biased region" description="Polar residues" evidence="1">
    <location>
        <begin position="171"/>
        <end position="186"/>
    </location>
</feature>
<dbReference type="EMBL" id="GG662605">
    <property type="protein sequence ID" value="EAS01099.1"/>
    <property type="molecule type" value="Genomic_DNA"/>
</dbReference>
<reference evidence="3" key="1">
    <citation type="journal article" date="2006" name="PLoS Biol.">
        <title>Macronuclear genome sequence of the ciliate Tetrahymena thermophila, a model eukaryote.</title>
        <authorList>
            <person name="Eisen J.A."/>
            <person name="Coyne R.S."/>
            <person name="Wu M."/>
            <person name="Wu D."/>
            <person name="Thiagarajan M."/>
            <person name="Wortman J.R."/>
            <person name="Badger J.H."/>
            <person name="Ren Q."/>
            <person name="Amedeo P."/>
            <person name="Jones K.M."/>
            <person name="Tallon L.J."/>
            <person name="Delcher A.L."/>
            <person name="Salzberg S.L."/>
            <person name="Silva J.C."/>
            <person name="Haas B.J."/>
            <person name="Majoros W.H."/>
            <person name="Farzad M."/>
            <person name="Carlton J.M."/>
            <person name="Smith R.K. Jr."/>
            <person name="Garg J."/>
            <person name="Pearlman R.E."/>
            <person name="Karrer K.M."/>
            <person name="Sun L."/>
            <person name="Manning G."/>
            <person name="Elde N.C."/>
            <person name="Turkewitz A.P."/>
            <person name="Asai D.J."/>
            <person name="Wilkes D.E."/>
            <person name="Wang Y."/>
            <person name="Cai H."/>
            <person name="Collins K."/>
            <person name="Stewart B.A."/>
            <person name="Lee S.R."/>
            <person name="Wilamowska K."/>
            <person name="Weinberg Z."/>
            <person name="Ruzzo W.L."/>
            <person name="Wloga D."/>
            <person name="Gaertig J."/>
            <person name="Frankel J."/>
            <person name="Tsao C.-C."/>
            <person name="Gorovsky M.A."/>
            <person name="Keeling P.J."/>
            <person name="Waller R.F."/>
            <person name="Patron N.J."/>
            <person name="Cherry J.M."/>
            <person name="Stover N.A."/>
            <person name="Krieger C.J."/>
            <person name="del Toro C."/>
            <person name="Ryder H.F."/>
            <person name="Williamson S.C."/>
            <person name="Barbeau R.A."/>
            <person name="Hamilton E.P."/>
            <person name="Orias E."/>
        </authorList>
    </citation>
    <scope>NUCLEOTIDE SEQUENCE [LARGE SCALE GENOMIC DNA]</scope>
    <source>
        <strain evidence="3">SB210</strain>
    </source>
</reference>
<feature type="region of interest" description="Disordered" evidence="1">
    <location>
        <begin position="149"/>
        <end position="186"/>
    </location>
</feature>
<dbReference type="RefSeq" id="XP_001021344.1">
    <property type="nucleotide sequence ID" value="XM_001021344.1"/>
</dbReference>
<sequence length="224" mass="25674">MNQRDSVESCYQRNSTQQTQRSNTTYQIATDNYIHHFEPAISRVEFGSADSYITPPARQLEQLEQKNSWFHPPKKSKKFVRRYLDSSEMQQISKKLNFFDDSLTGQTISSSDSSQSQQSQNIGFSVGVVNERDQIDSLELTNAYSTLSISNNNPQNQNQSSVSSVHSNGNTYFNKNRNSTGSNNYSHQYPGQQNIQNYSVNYNNNNNYKYTKAPSNPESILKFR</sequence>
<dbReference type="GeneID" id="7829736"/>
<keyword evidence="3" id="KW-1185">Reference proteome</keyword>
<protein>
    <submittedName>
        <fullName evidence="2">Uncharacterized protein</fullName>
    </submittedName>
</protein>
<dbReference type="AlphaFoldDB" id="I7MG51"/>
<dbReference type="InParanoid" id="I7MG51"/>
<feature type="compositionally biased region" description="Low complexity" evidence="1">
    <location>
        <begin position="149"/>
        <end position="170"/>
    </location>
</feature>